<dbReference type="Gene3D" id="1.20.1250.20">
    <property type="entry name" value="MFS general substrate transporter like domains"/>
    <property type="match status" value="1"/>
</dbReference>
<feature type="transmembrane region" description="Helical" evidence="6">
    <location>
        <begin position="82"/>
        <end position="99"/>
    </location>
</feature>
<protein>
    <submittedName>
        <fullName evidence="7">Major Facilitator Superfamily protein</fullName>
    </submittedName>
</protein>
<feature type="transmembrane region" description="Helical" evidence="6">
    <location>
        <begin position="176"/>
        <end position="196"/>
    </location>
</feature>
<evidence type="ECO:0000256" key="3">
    <source>
        <dbReference type="ARBA" id="ARBA00022692"/>
    </source>
</evidence>
<dbReference type="GO" id="GO:0022857">
    <property type="term" value="F:transmembrane transporter activity"/>
    <property type="evidence" value="ECO:0007669"/>
    <property type="project" value="InterPro"/>
</dbReference>
<keyword evidence="5 6" id="KW-0472">Membrane</keyword>
<dbReference type="SUPFAM" id="SSF103473">
    <property type="entry name" value="MFS general substrate transporter"/>
    <property type="match status" value="1"/>
</dbReference>
<evidence type="ECO:0000313" key="8">
    <source>
        <dbReference type="Proteomes" id="UP000199572"/>
    </source>
</evidence>
<evidence type="ECO:0000256" key="4">
    <source>
        <dbReference type="ARBA" id="ARBA00022989"/>
    </source>
</evidence>
<feature type="transmembrane region" description="Helical" evidence="6">
    <location>
        <begin position="340"/>
        <end position="361"/>
    </location>
</feature>
<dbReference type="Proteomes" id="UP000199572">
    <property type="component" value="Unassembled WGS sequence"/>
</dbReference>
<keyword evidence="3 6" id="KW-0812">Transmembrane</keyword>
<evidence type="ECO:0000256" key="1">
    <source>
        <dbReference type="ARBA" id="ARBA00004141"/>
    </source>
</evidence>
<dbReference type="GO" id="GO:0016020">
    <property type="term" value="C:membrane"/>
    <property type="evidence" value="ECO:0007669"/>
    <property type="project" value="UniProtKB-SubCell"/>
</dbReference>
<dbReference type="PANTHER" id="PTHR42718">
    <property type="entry name" value="MAJOR FACILITATOR SUPERFAMILY MULTIDRUG TRANSPORTER MFSC"/>
    <property type="match status" value="1"/>
</dbReference>
<feature type="transmembrane region" description="Helical" evidence="6">
    <location>
        <begin position="105"/>
        <end position="130"/>
    </location>
</feature>
<feature type="transmembrane region" description="Helical" evidence="6">
    <location>
        <begin position="208"/>
        <end position="226"/>
    </location>
</feature>
<organism evidence="7 8">
    <name type="scientific">Pedobacter rhizosphaerae</name>
    <dbReference type="NCBI Taxonomy" id="390241"/>
    <lineage>
        <taxon>Bacteria</taxon>
        <taxon>Pseudomonadati</taxon>
        <taxon>Bacteroidota</taxon>
        <taxon>Sphingobacteriia</taxon>
        <taxon>Sphingobacteriales</taxon>
        <taxon>Sphingobacteriaceae</taxon>
        <taxon>Pedobacter</taxon>
    </lineage>
</organism>
<gene>
    <name evidence="7" type="ORF">SAMN04488023_1532</name>
</gene>
<name>A0A1H9VYY1_9SPHI</name>
<dbReference type="PANTHER" id="PTHR42718:SF9">
    <property type="entry name" value="MAJOR FACILITATOR SUPERFAMILY MULTIDRUG TRANSPORTER MFSC"/>
    <property type="match status" value="1"/>
</dbReference>
<dbReference type="OrthoDB" id="1404010at2"/>
<feature type="transmembrane region" description="Helical" evidence="6">
    <location>
        <begin position="12"/>
        <end position="33"/>
    </location>
</feature>
<accession>A0A1H9VYY1</accession>
<feature type="transmembrane region" description="Helical" evidence="6">
    <location>
        <begin position="493"/>
        <end position="514"/>
    </location>
</feature>
<feature type="transmembrane region" description="Helical" evidence="6">
    <location>
        <begin position="53"/>
        <end position="70"/>
    </location>
</feature>
<comment type="subcellular location">
    <subcellularLocation>
        <location evidence="1">Membrane</location>
        <topology evidence="1">Multi-pass membrane protein</topology>
    </subcellularLocation>
</comment>
<dbReference type="RefSeq" id="WP_090889483.1">
    <property type="nucleotide sequence ID" value="NZ_FOGG01000053.1"/>
</dbReference>
<evidence type="ECO:0000256" key="5">
    <source>
        <dbReference type="ARBA" id="ARBA00023136"/>
    </source>
</evidence>
<keyword evidence="2" id="KW-0813">Transport</keyword>
<dbReference type="InterPro" id="IPR011701">
    <property type="entry name" value="MFS"/>
</dbReference>
<evidence type="ECO:0000256" key="2">
    <source>
        <dbReference type="ARBA" id="ARBA00022448"/>
    </source>
</evidence>
<proteinExistence type="predicted"/>
<feature type="transmembrane region" description="Helical" evidence="6">
    <location>
        <begin position="373"/>
        <end position="392"/>
    </location>
</feature>
<keyword evidence="8" id="KW-1185">Reference proteome</keyword>
<keyword evidence="4 6" id="KW-1133">Transmembrane helix</keyword>
<feature type="transmembrane region" description="Helical" evidence="6">
    <location>
        <begin position="275"/>
        <end position="301"/>
    </location>
</feature>
<feature type="transmembrane region" description="Helical" evidence="6">
    <location>
        <begin position="313"/>
        <end position="333"/>
    </location>
</feature>
<feature type="transmembrane region" description="Helical" evidence="6">
    <location>
        <begin position="142"/>
        <end position="164"/>
    </location>
</feature>
<dbReference type="InterPro" id="IPR036259">
    <property type="entry name" value="MFS_trans_sf"/>
</dbReference>
<sequence length="531" mass="59728">MTKKLTIFKSKVPEWLIMVSIFGVLLSSVLLFALSTADGAAAAGYYGAEPSDVQFSLLMFYAAVASFAVVERRFFARVVTKDYLIICILLEIAIAYWCYHTRELWLVFTLRFLQGIVNCGLTSISLNLLFSRLKTEHAKETGYTIFYGMILCVSPITALFSVPLVENYEYNTLYKAIIFCFLPSALLLFGVMNRVHAVRRMPLYKMDWLSFALFGTMLVFIAYVLVYGQQKDWLEDASIRYSIIAILFLFLVSLARQLTLKRPAVNLQVFKSRNFGIGIVFLVILYPIRGAFTLTTSYFINVLGMDSLHANEVMLFNIFGVVCGSLVAIRFLIRSKHLRLLWVSGFTLLLVFFLWMCRLFASEAGTSHFYLPLFLQGLGAGMVMSPIVMFIMSSVPEKLSQSAASVGIFVRFSTFSLSLAFINFYQLYFKGKHGDELRNHLSTLDLNLSSRLQLYQGALSSRGLPVDVAGKAAVGLLNKAVQKQTFLEFCVSYYELIALLCLISILLIALQPVISRTVINLKNKQPAAVGF</sequence>
<feature type="transmembrane region" description="Helical" evidence="6">
    <location>
        <begin position="404"/>
        <end position="428"/>
    </location>
</feature>
<dbReference type="EMBL" id="FOGG01000053">
    <property type="protein sequence ID" value="SES26865.1"/>
    <property type="molecule type" value="Genomic_DNA"/>
</dbReference>
<feature type="transmembrane region" description="Helical" evidence="6">
    <location>
        <begin position="238"/>
        <end position="255"/>
    </location>
</feature>
<dbReference type="AlphaFoldDB" id="A0A1H9VYY1"/>
<reference evidence="7 8" key="1">
    <citation type="submission" date="2016-10" db="EMBL/GenBank/DDBJ databases">
        <authorList>
            <person name="de Groot N.N."/>
        </authorList>
    </citation>
    <scope>NUCLEOTIDE SEQUENCE [LARGE SCALE GENOMIC DNA]</scope>
    <source>
        <strain evidence="7 8">DSM 18610</strain>
    </source>
</reference>
<evidence type="ECO:0000313" key="7">
    <source>
        <dbReference type="EMBL" id="SES26865.1"/>
    </source>
</evidence>
<evidence type="ECO:0000256" key="6">
    <source>
        <dbReference type="SAM" id="Phobius"/>
    </source>
</evidence>
<dbReference type="Pfam" id="PF07690">
    <property type="entry name" value="MFS_1"/>
    <property type="match status" value="1"/>
</dbReference>
<dbReference type="STRING" id="390241.SAMN04488023_1532"/>